<protein>
    <submittedName>
        <fullName evidence="1">Uncharacterized protein</fullName>
    </submittedName>
</protein>
<accession>F3KUS3</accession>
<name>F3KUS3_9BURK</name>
<dbReference type="EMBL" id="AEGR01000064">
    <property type="protein sequence ID" value="EGI76472.1"/>
    <property type="molecule type" value="Genomic_DNA"/>
</dbReference>
<keyword evidence="2" id="KW-1185">Reference proteome</keyword>
<evidence type="ECO:0000313" key="1">
    <source>
        <dbReference type="EMBL" id="EGI76472.1"/>
    </source>
</evidence>
<reference evidence="1 2" key="1">
    <citation type="journal article" date="2011" name="EMBO J.">
        <title>Structural diversity of bacterial flagellar motors.</title>
        <authorList>
            <person name="Chen S."/>
            <person name="Beeby M."/>
            <person name="Murphy G.E."/>
            <person name="Leadbetter J.R."/>
            <person name="Hendrixson D.R."/>
            <person name="Briegel A."/>
            <person name="Li Z."/>
            <person name="Shi J."/>
            <person name="Tocheva E.I."/>
            <person name="Muller A."/>
            <person name="Dobro M.J."/>
            <person name="Jensen G.J."/>
        </authorList>
    </citation>
    <scope>NUCLEOTIDE SEQUENCE [LARGE SCALE GENOMIC DNA]</scope>
    <source>
        <strain evidence="1 2">ATCC 19624</strain>
    </source>
</reference>
<dbReference type="Proteomes" id="UP000016368">
    <property type="component" value="Unassembled WGS sequence"/>
</dbReference>
<gene>
    <name evidence="1" type="ORF">HGR_11037</name>
</gene>
<dbReference type="AlphaFoldDB" id="F3KUS3"/>
<sequence>MHLEAELLDVVGAEDAHDVDLGVLVIVLWTPKFVGLIPVGKK</sequence>
<comment type="caution">
    <text evidence="1">The sequence shown here is derived from an EMBL/GenBank/DDBJ whole genome shotgun (WGS) entry which is preliminary data.</text>
</comment>
<evidence type="ECO:0000313" key="2">
    <source>
        <dbReference type="Proteomes" id="UP000016368"/>
    </source>
</evidence>
<proteinExistence type="predicted"/>
<organism evidence="1 2">
    <name type="scientific">Hylemonella gracilis ATCC 19624</name>
    <dbReference type="NCBI Taxonomy" id="887062"/>
    <lineage>
        <taxon>Bacteria</taxon>
        <taxon>Pseudomonadati</taxon>
        <taxon>Pseudomonadota</taxon>
        <taxon>Betaproteobacteria</taxon>
        <taxon>Burkholderiales</taxon>
        <taxon>Comamonadaceae</taxon>
        <taxon>Hylemonella</taxon>
    </lineage>
</organism>